<dbReference type="STRING" id="321339.SAMN05444340_101276"/>
<evidence type="ECO:0000259" key="2">
    <source>
        <dbReference type="Pfam" id="PF18557"/>
    </source>
</evidence>
<evidence type="ECO:0000313" key="4">
    <source>
        <dbReference type="Proteomes" id="UP000199286"/>
    </source>
</evidence>
<protein>
    <recommendedName>
        <fullName evidence="2">Anti-sigma factor NepR domain-containing protein</fullName>
    </recommendedName>
</protein>
<dbReference type="Proteomes" id="UP000199286">
    <property type="component" value="Unassembled WGS sequence"/>
</dbReference>
<keyword evidence="4" id="KW-1185">Reference proteome</keyword>
<gene>
    <name evidence="3" type="ORF">SAMN05444340_101276</name>
</gene>
<feature type="compositionally biased region" description="Basic and acidic residues" evidence="1">
    <location>
        <begin position="52"/>
        <end position="61"/>
    </location>
</feature>
<evidence type="ECO:0000313" key="3">
    <source>
        <dbReference type="EMBL" id="SDX87467.1"/>
    </source>
</evidence>
<reference evidence="3 4" key="1">
    <citation type="submission" date="2016-10" db="EMBL/GenBank/DDBJ databases">
        <authorList>
            <person name="de Groot N.N."/>
        </authorList>
    </citation>
    <scope>NUCLEOTIDE SEQUENCE [LARGE SCALE GENOMIC DNA]</scope>
    <source>
        <strain evidence="3 4">DSM 26880</strain>
    </source>
</reference>
<dbReference type="EMBL" id="FNPF01000001">
    <property type="protein sequence ID" value="SDX87467.1"/>
    <property type="molecule type" value="Genomic_DNA"/>
</dbReference>
<evidence type="ECO:0000256" key="1">
    <source>
        <dbReference type="SAM" id="MobiDB-lite"/>
    </source>
</evidence>
<sequence length="61" mass="6955">MTQQNSSSRLQSQIDRNLKRAYDDVLNEDVPDRFHELLARLRNSDGSGEPARGAEEPRADE</sequence>
<dbReference type="InterPro" id="IPR041649">
    <property type="entry name" value="NepR"/>
</dbReference>
<feature type="domain" description="Anti-sigma factor NepR" evidence="2">
    <location>
        <begin position="11"/>
        <end position="44"/>
    </location>
</feature>
<dbReference type="Pfam" id="PF18557">
    <property type="entry name" value="NepR"/>
    <property type="match status" value="1"/>
</dbReference>
<dbReference type="OrthoDB" id="7875342at2"/>
<feature type="region of interest" description="Disordered" evidence="1">
    <location>
        <begin position="40"/>
        <end position="61"/>
    </location>
</feature>
<proteinExistence type="predicted"/>
<organism evidence="3 4">
    <name type="scientific">Citreimonas salinaria</name>
    <dbReference type="NCBI Taxonomy" id="321339"/>
    <lineage>
        <taxon>Bacteria</taxon>
        <taxon>Pseudomonadati</taxon>
        <taxon>Pseudomonadota</taxon>
        <taxon>Alphaproteobacteria</taxon>
        <taxon>Rhodobacterales</taxon>
        <taxon>Roseobacteraceae</taxon>
        <taxon>Citreimonas</taxon>
    </lineage>
</organism>
<dbReference type="RefSeq" id="WP_089878041.1">
    <property type="nucleotide sequence ID" value="NZ_FNPF01000001.1"/>
</dbReference>
<accession>A0A1H3F9F0</accession>
<name>A0A1H3F9F0_9RHOB</name>
<dbReference type="AlphaFoldDB" id="A0A1H3F9F0"/>